<proteinExistence type="predicted"/>
<evidence type="ECO:0000313" key="3">
    <source>
        <dbReference type="Proteomes" id="UP000018542"/>
    </source>
</evidence>
<evidence type="ECO:0000256" key="1">
    <source>
        <dbReference type="SAM" id="MobiDB-lite"/>
    </source>
</evidence>
<dbReference type="HOGENOM" id="CLU_106715_0_0_5"/>
<dbReference type="EMBL" id="CP006912">
    <property type="protein sequence ID" value="AHB49517.1"/>
    <property type="molecule type" value="Genomic_DNA"/>
</dbReference>
<dbReference type="OrthoDB" id="9800412at2"/>
<evidence type="ECO:0000313" key="2">
    <source>
        <dbReference type="EMBL" id="AHB49517.1"/>
    </source>
</evidence>
<dbReference type="AlphaFoldDB" id="V5SG89"/>
<accession>V5SG89</accession>
<dbReference type="PATRIC" id="fig|1029756.8.peg.3272"/>
<dbReference type="STRING" id="1029756.W911_15705"/>
<dbReference type="InterPro" id="IPR007481">
    <property type="entry name" value="SspB"/>
</dbReference>
<dbReference type="Pfam" id="PF04386">
    <property type="entry name" value="SspB"/>
    <property type="match status" value="1"/>
</dbReference>
<protein>
    <recommendedName>
        <fullName evidence="4">Stringent starvation protein B</fullName>
    </recommendedName>
</protein>
<feature type="compositionally biased region" description="Basic and acidic residues" evidence="1">
    <location>
        <begin position="206"/>
        <end position="236"/>
    </location>
</feature>
<dbReference type="SUPFAM" id="SSF101738">
    <property type="entry name" value="SspB-like"/>
    <property type="match status" value="1"/>
</dbReference>
<evidence type="ECO:0008006" key="4">
    <source>
        <dbReference type="Google" id="ProtNLM"/>
    </source>
</evidence>
<name>V5SG89_9HYPH</name>
<dbReference type="Gene3D" id="2.30.30.220">
    <property type="entry name" value="SspB-like"/>
    <property type="match status" value="1"/>
</dbReference>
<dbReference type="RefSeq" id="WP_023788443.1">
    <property type="nucleotide sequence ID" value="NC_022997.1"/>
</dbReference>
<sequence>MTGESTIDYEGLAQEAMRGVVRKVLARVAKSGLIGDHHFYVSFETEAPGVTLSKRLREKYPREMTIVLQHRFWDLIVSEDRFEVKLTFDGIPERLVVPFSALKVFFDPSVRFGLQFEDQETRSEEADAFESLTPRTGTARSGAARKPARRKPQVVDTAGDRPAADGESDGANEAVETPPVPANVERTASIAGKRSKAAAEDASEPAPDKASTDEAANADEKPAGAEIVSLDKFRKK</sequence>
<dbReference type="KEGG" id="hni:W911_15705"/>
<gene>
    <name evidence="2" type="ORF">W911_15705</name>
</gene>
<reference evidence="2 3" key="1">
    <citation type="journal article" date="2014" name="Genome Announc.">
        <title>Complete Genome Sequence of Hyphomicrobium nitrativorans Strain NL23, a Denitrifying Bacterium Isolated from Biofilm of a Methanol-Fed Denitrification System Treating Seawater at the Montreal Biodome.</title>
        <authorList>
            <person name="Martineau C."/>
            <person name="Villeneuve C."/>
            <person name="Mauffrey F."/>
            <person name="Villemur R."/>
        </authorList>
    </citation>
    <scope>NUCLEOTIDE SEQUENCE [LARGE SCALE GENOMIC DNA]</scope>
    <source>
        <strain evidence="2">NL23</strain>
    </source>
</reference>
<dbReference type="InterPro" id="IPR036760">
    <property type="entry name" value="SspB-like_sf"/>
</dbReference>
<organism evidence="2 3">
    <name type="scientific">Hyphomicrobium nitrativorans NL23</name>
    <dbReference type="NCBI Taxonomy" id="1029756"/>
    <lineage>
        <taxon>Bacteria</taxon>
        <taxon>Pseudomonadati</taxon>
        <taxon>Pseudomonadota</taxon>
        <taxon>Alphaproteobacteria</taxon>
        <taxon>Hyphomicrobiales</taxon>
        <taxon>Hyphomicrobiaceae</taxon>
        <taxon>Hyphomicrobium</taxon>
    </lineage>
</organism>
<dbReference type="Proteomes" id="UP000018542">
    <property type="component" value="Chromosome"/>
</dbReference>
<feature type="region of interest" description="Disordered" evidence="1">
    <location>
        <begin position="123"/>
        <end position="236"/>
    </location>
</feature>
<keyword evidence="3" id="KW-1185">Reference proteome</keyword>